<protein>
    <submittedName>
        <fullName evidence="1">ATP-binding protein</fullName>
    </submittedName>
</protein>
<proteinExistence type="predicted"/>
<organism evidence="1 2">
    <name type="scientific">Vibrio anguillarum</name>
    <name type="common">Listonella anguillarum</name>
    <dbReference type="NCBI Taxonomy" id="55601"/>
    <lineage>
        <taxon>Bacteria</taxon>
        <taxon>Pseudomonadati</taxon>
        <taxon>Pseudomonadota</taxon>
        <taxon>Gammaproteobacteria</taxon>
        <taxon>Vibrionales</taxon>
        <taxon>Vibrionaceae</taxon>
        <taxon>Vibrio</taxon>
    </lineage>
</organism>
<evidence type="ECO:0000313" key="1">
    <source>
        <dbReference type="EMBL" id="MBF4376111.1"/>
    </source>
</evidence>
<accession>A0ABR9ZCC1</accession>
<evidence type="ECO:0000313" key="2">
    <source>
        <dbReference type="Proteomes" id="UP000726136"/>
    </source>
</evidence>
<keyword evidence="1" id="KW-0547">Nucleotide-binding</keyword>
<dbReference type="GO" id="GO:0005524">
    <property type="term" value="F:ATP binding"/>
    <property type="evidence" value="ECO:0007669"/>
    <property type="project" value="UniProtKB-KW"/>
</dbReference>
<feature type="non-terminal residue" evidence="1">
    <location>
        <position position="1"/>
    </location>
</feature>
<dbReference type="EMBL" id="RDPI01000567">
    <property type="protein sequence ID" value="MBF4376111.1"/>
    <property type="molecule type" value="Genomic_DNA"/>
</dbReference>
<reference evidence="1 2" key="1">
    <citation type="journal article" date="2021" name="PeerJ">
        <title>Analysis of 44 Vibrio anguillarum genomes reveals high genetic diversity.</title>
        <authorList>
            <person name="Hansen M.J."/>
            <person name="Dalsgaard I."/>
        </authorList>
    </citation>
    <scope>NUCLEOTIDE SEQUENCE [LARGE SCALE GENOMIC DNA]</scope>
    <source>
        <strain evidence="1 2">040915-1/1B</strain>
    </source>
</reference>
<dbReference type="Proteomes" id="UP000726136">
    <property type="component" value="Unassembled WGS sequence"/>
</dbReference>
<feature type="non-terminal residue" evidence="1">
    <location>
        <position position="475"/>
    </location>
</feature>
<gene>
    <name evidence="1" type="ORF">EAY46_24300</name>
</gene>
<keyword evidence="1" id="KW-0067">ATP-binding</keyword>
<sequence>EEFSNCEDFFMAYYSSGSYVPKFLQQLANVWSDFVLTVLSSPNSLVHVVQLIGGLTERSLKSISRDFEEFPVFVSENLSDILISSPELDPERLVCLNFDVKDFEAIKDHFDIVNSMFEEGLFDLTLANIEFAYQAILGEEDITPLHTRNFTAIRATNSTVLIERIESNFGNYLRNILLAIQTNTEEETSAILDVVRREEIDLNTIQEFLEQQTQQLPTLEDVPDRLHSMLFSLTMIVPNWENCLLFMASECFEAQSLVEYLDRDVVRLAILKQAVPSDSDSKSIRSFLLNANSLSDISYKEYVRALPKSFTHFPEGVEPTKLIILIQEAKIEFCTDSLNALNERELQVLFAANNIDTFLAGPEDFSLEDDFLEELLESDISQKNKIKVVELMDLHSLVDLPERSALVGSIIVNSDTNLPNIDGDIASILIKHSSPISIQIALFNKYHTCLSNDEVRDVLASLPKPYSEITSGYHT</sequence>
<comment type="caution">
    <text evidence="1">The sequence shown here is derived from an EMBL/GenBank/DDBJ whole genome shotgun (WGS) entry which is preliminary data.</text>
</comment>
<name>A0ABR9ZCC1_VIBAN</name>
<keyword evidence="2" id="KW-1185">Reference proteome</keyword>